<organism evidence="2 3">
    <name type="scientific">Neiella holothuriorum</name>
    <dbReference type="NCBI Taxonomy" id="2870530"/>
    <lineage>
        <taxon>Bacteria</taxon>
        <taxon>Pseudomonadati</taxon>
        <taxon>Pseudomonadota</taxon>
        <taxon>Gammaproteobacteria</taxon>
        <taxon>Alteromonadales</taxon>
        <taxon>Echinimonadaceae</taxon>
        <taxon>Neiella</taxon>
    </lineage>
</organism>
<comment type="caution">
    <text evidence="2">The sequence shown here is derived from an EMBL/GenBank/DDBJ whole genome shotgun (WGS) entry which is preliminary data.</text>
</comment>
<dbReference type="EMBL" id="JAHZSS010000002">
    <property type="protein sequence ID" value="MBW8189998.1"/>
    <property type="molecule type" value="Genomic_DNA"/>
</dbReference>
<accession>A0ABS7EDJ4</accession>
<dbReference type="Pfam" id="PF13508">
    <property type="entry name" value="Acetyltransf_7"/>
    <property type="match status" value="1"/>
</dbReference>
<gene>
    <name evidence="2" type="ORF">K0504_03040</name>
</gene>
<dbReference type="InterPro" id="IPR016181">
    <property type="entry name" value="Acyl_CoA_acyltransferase"/>
</dbReference>
<sequence length="179" mass="19652">MQQGIFQQQHAADVEQLFEQVFSDAEGAEEGRTIAELVHNLITTTPENDLQGFVTQSNRQLIASIFFTPLTFEASSQPVLLLSPVAVHTQFQGQGIGQRLIHFALAKLKQQGVDLVVTYGDPYFYSKVGFAAIAESMIKPPFVLSQPEGWLGQSLTNTKMAAIRGKSSGVSAFSQKAYW</sequence>
<evidence type="ECO:0000259" key="1">
    <source>
        <dbReference type="PROSITE" id="PS51186"/>
    </source>
</evidence>
<keyword evidence="3" id="KW-1185">Reference proteome</keyword>
<evidence type="ECO:0000313" key="3">
    <source>
        <dbReference type="Proteomes" id="UP001166251"/>
    </source>
</evidence>
<dbReference type="SUPFAM" id="SSF55729">
    <property type="entry name" value="Acyl-CoA N-acyltransferases (Nat)"/>
    <property type="match status" value="1"/>
</dbReference>
<dbReference type="CDD" id="cd04301">
    <property type="entry name" value="NAT_SF"/>
    <property type="match status" value="1"/>
</dbReference>
<feature type="domain" description="N-acetyltransferase" evidence="1">
    <location>
        <begin position="4"/>
        <end position="149"/>
    </location>
</feature>
<reference evidence="2" key="1">
    <citation type="submission" date="2021-07" db="EMBL/GenBank/DDBJ databases">
        <title>Neiella marina sp. nov., isolated from the intestinal content of sea cucumber Apostichopus japonicus.</title>
        <authorList>
            <person name="Bai X."/>
        </authorList>
    </citation>
    <scope>NUCLEOTIDE SEQUENCE</scope>
    <source>
        <strain evidence="2">126</strain>
    </source>
</reference>
<proteinExistence type="predicted"/>
<name>A0ABS7EDJ4_9GAMM</name>
<dbReference type="Gene3D" id="3.40.630.30">
    <property type="match status" value="1"/>
</dbReference>
<dbReference type="PROSITE" id="PS51186">
    <property type="entry name" value="GNAT"/>
    <property type="match status" value="1"/>
</dbReference>
<evidence type="ECO:0000313" key="2">
    <source>
        <dbReference type="EMBL" id="MBW8189998.1"/>
    </source>
</evidence>
<dbReference type="Proteomes" id="UP001166251">
    <property type="component" value="Unassembled WGS sequence"/>
</dbReference>
<dbReference type="InterPro" id="IPR000182">
    <property type="entry name" value="GNAT_dom"/>
</dbReference>
<dbReference type="RefSeq" id="WP_220102673.1">
    <property type="nucleotide sequence ID" value="NZ_JAHZSS010000002.1"/>
</dbReference>
<protein>
    <submittedName>
        <fullName evidence="2">N-acetyltransferase</fullName>
    </submittedName>
</protein>